<reference evidence="2" key="1">
    <citation type="submission" date="2015-12" db="EMBL/GenBank/DDBJ databases">
        <title>Update maize B73 reference genome by single molecule sequencing technologies.</title>
        <authorList>
            <consortium name="Maize Genome Sequencing Project"/>
            <person name="Ware D."/>
        </authorList>
    </citation>
    <scope>NUCLEOTIDE SEQUENCE [LARGE SCALE GENOMIC DNA]</scope>
    <source>
        <tissue evidence="2">Seedling</tissue>
    </source>
</reference>
<dbReference type="InParanoid" id="A0A1D6E9L8"/>
<dbReference type="EMBL" id="CM007648">
    <property type="protein sequence ID" value="ONM17091.1"/>
    <property type="molecule type" value="Genomic_DNA"/>
</dbReference>
<evidence type="ECO:0000313" key="2">
    <source>
        <dbReference type="EMBL" id="ONM17091.1"/>
    </source>
</evidence>
<gene>
    <name evidence="2" type="ORF">ZEAMMB73_Zm00001d003517</name>
</gene>
<feature type="region of interest" description="Disordered" evidence="1">
    <location>
        <begin position="57"/>
        <end position="88"/>
    </location>
</feature>
<protein>
    <submittedName>
        <fullName evidence="2">Uncharacterized protein</fullName>
    </submittedName>
</protein>
<evidence type="ECO:0000256" key="1">
    <source>
        <dbReference type="SAM" id="MobiDB-lite"/>
    </source>
</evidence>
<dbReference type="AlphaFoldDB" id="A0A1D6E9L8"/>
<accession>A0A1D6E9L8</accession>
<proteinExistence type="predicted"/>
<feature type="compositionally biased region" description="Gly residues" evidence="1">
    <location>
        <begin position="65"/>
        <end position="74"/>
    </location>
</feature>
<sequence>MRCSRSMESSSACAYAYARTRSSAEWIAPFHGTLRSGSHCAVPWISEVSEAVTAEVAGHRVSEGQGRGTHGGGAHVRKEGDGTDGGLGAWGRKVMVASARAWGMKVMARVAASARAWGRKVMARMAASARGEGR</sequence>
<organism evidence="2">
    <name type="scientific">Zea mays</name>
    <name type="common">Maize</name>
    <dbReference type="NCBI Taxonomy" id="4577"/>
    <lineage>
        <taxon>Eukaryota</taxon>
        <taxon>Viridiplantae</taxon>
        <taxon>Streptophyta</taxon>
        <taxon>Embryophyta</taxon>
        <taxon>Tracheophyta</taxon>
        <taxon>Spermatophyta</taxon>
        <taxon>Magnoliopsida</taxon>
        <taxon>Liliopsida</taxon>
        <taxon>Poales</taxon>
        <taxon>Poaceae</taxon>
        <taxon>PACMAD clade</taxon>
        <taxon>Panicoideae</taxon>
        <taxon>Andropogonodae</taxon>
        <taxon>Andropogoneae</taxon>
        <taxon>Tripsacinae</taxon>
        <taxon>Zea</taxon>
    </lineage>
</organism>
<name>A0A1D6E9L8_MAIZE</name>